<gene>
    <name evidence="1" type="ORF">PEL8287_03704</name>
</gene>
<organism evidence="1 2">
    <name type="scientific">Roseovarius litorisediminis</name>
    <dbReference type="NCBI Taxonomy" id="1312363"/>
    <lineage>
        <taxon>Bacteria</taxon>
        <taxon>Pseudomonadati</taxon>
        <taxon>Pseudomonadota</taxon>
        <taxon>Alphaproteobacteria</taxon>
        <taxon>Rhodobacterales</taxon>
        <taxon>Roseobacteraceae</taxon>
        <taxon>Roseovarius</taxon>
    </lineage>
</organism>
<evidence type="ECO:0000313" key="2">
    <source>
        <dbReference type="Proteomes" id="UP000193827"/>
    </source>
</evidence>
<sequence>MNKIEWDTENGVLDENDLWKLFSDHPNTAAETIMFYSQLKPLLRKMRFKDETRLYHVYHHPGGFPDPPVGARFRATVTQRNLRRVAAAIAGRGNNDAAIQYLGPKLGNASE</sequence>
<reference evidence="1 2" key="1">
    <citation type="submission" date="2017-03" db="EMBL/GenBank/DDBJ databases">
        <authorList>
            <person name="Afonso C.L."/>
            <person name="Miller P.J."/>
            <person name="Scott M.A."/>
            <person name="Spackman E."/>
            <person name="Goraichik I."/>
            <person name="Dimitrov K.M."/>
            <person name="Suarez D.L."/>
            <person name="Swayne D.E."/>
        </authorList>
    </citation>
    <scope>NUCLEOTIDE SEQUENCE [LARGE SCALE GENOMIC DNA]</scope>
    <source>
        <strain evidence="1 2">CECT 8287</strain>
    </source>
</reference>
<proteinExistence type="predicted"/>
<dbReference type="OrthoDB" id="7865489at2"/>
<accession>A0A1Y5TLD7</accession>
<dbReference type="RefSeq" id="WP_085893902.1">
    <property type="nucleotide sequence ID" value="NZ_FWFL01000013.1"/>
</dbReference>
<protein>
    <submittedName>
        <fullName evidence="1">Uncharacterized protein</fullName>
    </submittedName>
</protein>
<name>A0A1Y5TLD7_9RHOB</name>
<keyword evidence="2" id="KW-1185">Reference proteome</keyword>
<dbReference type="AlphaFoldDB" id="A0A1Y5TLD7"/>
<evidence type="ECO:0000313" key="1">
    <source>
        <dbReference type="EMBL" id="SLN66748.1"/>
    </source>
</evidence>
<dbReference type="EMBL" id="FWFL01000013">
    <property type="protein sequence ID" value="SLN66748.1"/>
    <property type="molecule type" value="Genomic_DNA"/>
</dbReference>
<dbReference type="Proteomes" id="UP000193827">
    <property type="component" value="Unassembled WGS sequence"/>
</dbReference>